<evidence type="ECO:0000313" key="1">
    <source>
        <dbReference type="EMBL" id="CAI4029893.1"/>
    </source>
</evidence>
<name>A0AA86MVR9_9BACT</name>
<dbReference type="AlphaFoldDB" id="A0AA86MVR9"/>
<gene>
    <name evidence="1" type="ORF">DNFV4_00313</name>
</gene>
<dbReference type="KEGG" id="nti:DNFV4_00313"/>
<accession>A0AA86MVR9</accession>
<protein>
    <recommendedName>
        <fullName evidence="3">PilZ domain-containing protein</fullName>
    </recommendedName>
</protein>
<dbReference type="EMBL" id="OX365700">
    <property type="protein sequence ID" value="CAI4029893.1"/>
    <property type="molecule type" value="Genomic_DNA"/>
</dbReference>
<evidence type="ECO:0008006" key="3">
    <source>
        <dbReference type="Google" id="ProtNLM"/>
    </source>
</evidence>
<sequence length="62" mass="7035">MSKPNQDQLTELFGEPISRYRDQEALSDGAIVDISSCGVRFRCQRSSNNPQVWSLNFPHPPN</sequence>
<keyword evidence="2" id="KW-1185">Reference proteome</keyword>
<reference evidence="1" key="1">
    <citation type="submission" date="2022-10" db="EMBL/GenBank/DDBJ databases">
        <authorList>
            <person name="Koch H."/>
        </authorList>
    </citation>
    <scope>NUCLEOTIDE SEQUENCE</scope>
    <source>
        <strain evidence="1">DNF</strain>
    </source>
</reference>
<proteinExistence type="predicted"/>
<evidence type="ECO:0000313" key="2">
    <source>
        <dbReference type="Proteomes" id="UP001179121"/>
    </source>
</evidence>
<dbReference type="Proteomes" id="UP001179121">
    <property type="component" value="Chromosome"/>
</dbReference>
<organism evidence="1 2">
    <name type="scientific">Nitrospira tepida</name>
    <dbReference type="NCBI Taxonomy" id="2973512"/>
    <lineage>
        <taxon>Bacteria</taxon>
        <taxon>Pseudomonadati</taxon>
        <taxon>Nitrospirota</taxon>
        <taxon>Nitrospiria</taxon>
        <taxon>Nitrospirales</taxon>
        <taxon>Nitrospiraceae</taxon>
        <taxon>Nitrospira</taxon>
    </lineage>
</organism>